<feature type="domain" description="Potassium channel" evidence="11">
    <location>
        <begin position="138"/>
        <end position="197"/>
    </location>
</feature>
<reference evidence="12 13" key="1">
    <citation type="submission" date="2016-03" db="EMBL/GenBank/DDBJ databases">
        <title>EvidentialGene: Evidence-directed Construction of Genes on Genomes.</title>
        <authorList>
            <person name="Gilbert D.G."/>
            <person name="Choi J.-H."/>
            <person name="Mockaitis K."/>
            <person name="Colbourne J."/>
            <person name="Pfrender M."/>
        </authorList>
    </citation>
    <scope>NUCLEOTIDE SEQUENCE [LARGE SCALE GENOMIC DNA]</scope>
    <source>
        <strain evidence="12 13">Xinb3</strain>
        <tissue evidence="12">Complete organism</tissue>
    </source>
</reference>
<keyword evidence="6 10" id="KW-0472">Membrane</keyword>
<evidence type="ECO:0000256" key="4">
    <source>
        <dbReference type="ARBA" id="ARBA00022989"/>
    </source>
</evidence>
<feature type="compositionally biased region" description="Polar residues" evidence="9">
    <location>
        <begin position="463"/>
        <end position="480"/>
    </location>
</feature>
<evidence type="ECO:0000313" key="13">
    <source>
        <dbReference type="Proteomes" id="UP000076858"/>
    </source>
</evidence>
<comment type="caution">
    <text evidence="12">The sequence shown here is derived from an EMBL/GenBank/DDBJ whole genome shotgun (WGS) entry which is preliminary data.</text>
</comment>
<dbReference type="AlphaFoldDB" id="A0A162SX54"/>
<dbReference type="Pfam" id="PF07885">
    <property type="entry name" value="Ion_trans_2"/>
    <property type="match status" value="2"/>
</dbReference>
<dbReference type="Proteomes" id="UP000076858">
    <property type="component" value="Unassembled WGS sequence"/>
</dbReference>
<feature type="domain" description="Potassium channel" evidence="11">
    <location>
        <begin position="232"/>
        <end position="309"/>
    </location>
</feature>
<evidence type="ECO:0000313" key="12">
    <source>
        <dbReference type="EMBL" id="KZS21704.1"/>
    </source>
</evidence>
<dbReference type="PRINTS" id="PR01333">
    <property type="entry name" value="2POREKCHANEL"/>
</dbReference>
<evidence type="ECO:0000256" key="7">
    <source>
        <dbReference type="ARBA" id="ARBA00023303"/>
    </source>
</evidence>
<dbReference type="SUPFAM" id="SSF81324">
    <property type="entry name" value="Voltage-gated potassium channels"/>
    <property type="match status" value="2"/>
</dbReference>
<keyword evidence="7 8" id="KW-0407">Ion channel</keyword>
<evidence type="ECO:0000256" key="9">
    <source>
        <dbReference type="SAM" id="MobiDB-lite"/>
    </source>
</evidence>
<keyword evidence="13" id="KW-1185">Reference proteome</keyword>
<dbReference type="PANTHER" id="PTHR11003:SF338">
    <property type="entry name" value="PROTEIN CBG03693"/>
    <property type="match status" value="1"/>
</dbReference>
<keyword evidence="3 8" id="KW-0812">Transmembrane</keyword>
<dbReference type="STRING" id="35525.A0A162SX54"/>
<dbReference type="EMBL" id="LRGB01000024">
    <property type="protein sequence ID" value="KZS21704.1"/>
    <property type="molecule type" value="Genomic_DNA"/>
</dbReference>
<gene>
    <name evidence="12" type="ORF">APZ42_011694</name>
</gene>
<evidence type="ECO:0000256" key="10">
    <source>
        <dbReference type="SAM" id="Phobius"/>
    </source>
</evidence>
<accession>A0A162SX54</accession>
<dbReference type="OrthoDB" id="297496at2759"/>
<evidence type="ECO:0000256" key="3">
    <source>
        <dbReference type="ARBA" id="ARBA00022692"/>
    </source>
</evidence>
<evidence type="ECO:0000259" key="11">
    <source>
        <dbReference type="Pfam" id="PF07885"/>
    </source>
</evidence>
<protein>
    <recommendedName>
        <fullName evidence="11">Potassium channel domain-containing protein</fullName>
    </recommendedName>
</protein>
<keyword evidence="2 8" id="KW-0813">Transport</keyword>
<keyword evidence="4 10" id="KW-1133">Transmembrane helix</keyword>
<dbReference type="GO" id="GO:0005886">
    <property type="term" value="C:plasma membrane"/>
    <property type="evidence" value="ECO:0007669"/>
    <property type="project" value="TreeGrafter"/>
</dbReference>
<evidence type="ECO:0000256" key="2">
    <source>
        <dbReference type="ARBA" id="ARBA00022448"/>
    </source>
</evidence>
<comment type="subcellular location">
    <subcellularLocation>
        <location evidence="1">Membrane</location>
        <topology evidence="1">Multi-pass membrane protein</topology>
    </subcellularLocation>
</comment>
<feature type="transmembrane region" description="Helical" evidence="10">
    <location>
        <begin position="175"/>
        <end position="196"/>
    </location>
</feature>
<evidence type="ECO:0000256" key="1">
    <source>
        <dbReference type="ARBA" id="ARBA00004141"/>
    </source>
</evidence>
<comment type="similarity">
    <text evidence="8">Belongs to the two pore domain potassium channel (TC 1.A.1.8) family.</text>
</comment>
<dbReference type="PANTHER" id="PTHR11003">
    <property type="entry name" value="POTASSIUM CHANNEL, SUBFAMILY K"/>
    <property type="match status" value="1"/>
</dbReference>
<evidence type="ECO:0000256" key="8">
    <source>
        <dbReference type="RuleBase" id="RU003857"/>
    </source>
</evidence>
<organism evidence="12 13">
    <name type="scientific">Daphnia magna</name>
    <dbReference type="NCBI Taxonomy" id="35525"/>
    <lineage>
        <taxon>Eukaryota</taxon>
        <taxon>Metazoa</taxon>
        <taxon>Ecdysozoa</taxon>
        <taxon>Arthropoda</taxon>
        <taxon>Crustacea</taxon>
        <taxon>Branchiopoda</taxon>
        <taxon>Diplostraca</taxon>
        <taxon>Cladocera</taxon>
        <taxon>Anomopoda</taxon>
        <taxon>Daphniidae</taxon>
        <taxon>Daphnia</taxon>
    </lineage>
</organism>
<proteinExistence type="inferred from homology"/>
<evidence type="ECO:0000256" key="6">
    <source>
        <dbReference type="ARBA" id="ARBA00023136"/>
    </source>
</evidence>
<dbReference type="GO" id="GO:0015271">
    <property type="term" value="F:outward rectifier potassium channel activity"/>
    <property type="evidence" value="ECO:0007669"/>
    <property type="project" value="TreeGrafter"/>
</dbReference>
<dbReference type="InterPro" id="IPR003280">
    <property type="entry name" value="2pore_dom_K_chnl"/>
</dbReference>
<feature type="transmembrane region" description="Helical" evidence="10">
    <location>
        <begin position="281"/>
        <end position="305"/>
    </location>
</feature>
<dbReference type="GO" id="GO:0022841">
    <property type="term" value="F:potassium ion leak channel activity"/>
    <property type="evidence" value="ECO:0007669"/>
    <property type="project" value="TreeGrafter"/>
</dbReference>
<keyword evidence="5 8" id="KW-0406">Ion transport</keyword>
<evidence type="ECO:0000256" key="5">
    <source>
        <dbReference type="ARBA" id="ARBA00023065"/>
    </source>
</evidence>
<feature type="transmembrane region" description="Helical" evidence="10">
    <location>
        <begin position="217"/>
        <end position="245"/>
    </location>
</feature>
<sequence>MPPSQDGGNLKALHNKHTSVLMNNRIWRNVDLLNPRFVCKFIDQVYILEKTSVSTITDVECRRSHGPVHTFDLFVSAGVLKTITINDTFCQHLVHSVGNYVRTRDSVQQEDSLVWLAAVQESCNNLTFLNKTDEYANGDNPWEFSSALFLCMTILTTVGYGNFSPKSSGGKIFCMFYGLIGIPICGVFLASTSDYFSNSFLHLYERQQQKFQKEKRFDIYIDAILFFLAGLAVFLFIPAAIFVFIEEWSYLDATYFSFVTLTTIGFGDIVAAQETNLPLLWFYRICWIIWVTLGIAYWAIIVTFITKALKSKELRQKWEETSDTLAAQAMEMQKIVEHQLSNNGQHRNAFIALKSKAVFDFALQITDSMGNVKDEVECQPLPGIATAFKPGLGRGIFALMELSVKRLGQHQQPVNQSTPNFVGDQVDNSPQTNEAIRPTLINAKSSSMDSGFNDYSDVMDSINDMSPNPSRELSKTSSCRSLPCTPEPKANGKKESKWKLLSRSQTQPELQNRNSIEGPLLGDLLMEAILILNEAEKRGTNLRRT</sequence>
<feature type="compositionally biased region" description="Polar residues" evidence="9">
    <location>
        <begin position="502"/>
        <end position="515"/>
    </location>
</feature>
<dbReference type="Gene3D" id="1.10.287.70">
    <property type="match status" value="1"/>
</dbReference>
<dbReference type="InterPro" id="IPR013099">
    <property type="entry name" value="K_chnl_dom"/>
</dbReference>
<name>A0A162SX54_9CRUS</name>
<dbReference type="GO" id="GO:0030322">
    <property type="term" value="P:stabilization of membrane potential"/>
    <property type="evidence" value="ECO:0007669"/>
    <property type="project" value="TreeGrafter"/>
</dbReference>
<feature type="region of interest" description="Disordered" evidence="9">
    <location>
        <begin position="442"/>
        <end position="515"/>
    </location>
</feature>